<dbReference type="Proteomes" id="UP000016922">
    <property type="component" value="Unassembled WGS sequence"/>
</dbReference>
<name>S3DF57_GLAL2</name>
<reference evidence="5 6" key="1">
    <citation type="journal article" date="2013" name="BMC Genomics">
        <title>Genomics-driven discovery of the pneumocandin biosynthetic gene cluster in the fungus Glarea lozoyensis.</title>
        <authorList>
            <person name="Chen L."/>
            <person name="Yue Q."/>
            <person name="Zhang X."/>
            <person name="Xiang M."/>
            <person name="Wang C."/>
            <person name="Li S."/>
            <person name="Che Y."/>
            <person name="Ortiz-Lopez F.J."/>
            <person name="Bills G.F."/>
            <person name="Liu X."/>
            <person name="An Z."/>
        </authorList>
    </citation>
    <scope>NUCLEOTIDE SEQUENCE [LARGE SCALE GENOMIC DNA]</scope>
    <source>
        <strain evidence="6">ATCC 20868 / MF5171</strain>
    </source>
</reference>
<organism evidence="5 6">
    <name type="scientific">Glarea lozoyensis (strain ATCC 20868 / MF5171)</name>
    <dbReference type="NCBI Taxonomy" id="1116229"/>
    <lineage>
        <taxon>Eukaryota</taxon>
        <taxon>Fungi</taxon>
        <taxon>Dikarya</taxon>
        <taxon>Ascomycota</taxon>
        <taxon>Pezizomycotina</taxon>
        <taxon>Leotiomycetes</taxon>
        <taxon>Helotiales</taxon>
        <taxon>Helotiaceae</taxon>
        <taxon>Glarea</taxon>
    </lineage>
</organism>
<evidence type="ECO:0000313" key="5">
    <source>
        <dbReference type="EMBL" id="EPE30616.1"/>
    </source>
</evidence>
<dbReference type="PANTHER" id="PTHR33365">
    <property type="entry name" value="YALI0B05434P"/>
    <property type="match status" value="1"/>
</dbReference>
<keyword evidence="4" id="KW-0812">Transmembrane</keyword>
<protein>
    <submittedName>
        <fullName evidence="5">Uncharacterized protein</fullName>
    </submittedName>
</protein>
<evidence type="ECO:0000256" key="4">
    <source>
        <dbReference type="SAM" id="Phobius"/>
    </source>
</evidence>
<comment type="similarity">
    <text evidence="2">Belongs to the ustYa family.</text>
</comment>
<dbReference type="AlphaFoldDB" id="S3DF57"/>
<dbReference type="eggNOG" id="ENOG502SJW9">
    <property type="taxonomic scope" value="Eukaryota"/>
</dbReference>
<feature type="transmembrane region" description="Helical" evidence="4">
    <location>
        <begin position="63"/>
        <end position="82"/>
    </location>
</feature>
<dbReference type="EMBL" id="KE145363">
    <property type="protein sequence ID" value="EPE30616.1"/>
    <property type="molecule type" value="Genomic_DNA"/>
</dbReference>
<evidence type="ECO:0000256" key="3">
    <source>
        <dbReference type="SAM" id="MobiDB-lite"/>
    </source>
</evidence>
<keyword evidence="4" id="KW-1133">Transmembrane helix</keyword>
<dbReference type="STRING" id="1116229.S3DF57"/>
<dbReference type="PANTHER" id="PTHR33365:SF4">
    <property type="entry name" value="CYCLOCHLOROTINE BIOSYNTHESIS PROTEIN O"/>
    <property type="match status" value="1"/>
</dbReference>
<gene>
    <name evidence="5" type="ORF">GLAREA_03583</name>
</gene>
<keyword evidence="4" id="KW-0472">Membrane</keyword>
<dbReference type="RefSeq" id="XP_008082027.1">
    <property type="nucleotide sequence ID" value="XM_008083836.1"/>
</dbReference>
<dbReference type="OrthoDB" id="3451149at2759"/>
<comment type="pathway">
    <text evidence="1">Mycotoxin biosynthesis.</text>
</comment>
<evidence type="ECO:0000313" key="6">
    <source>
        <dbReference type="Proteomes" id="UP000016922"/>
    </source>
</evidence>
<dbReference type="Pfam" id="PF11807">
    <property type="entry name" value="UstYa"/>
    <property type="match status" value="1"/>
</dbReference>
<accession>S3DF57</accession>
<evidence type="ECO:0000256" key="1">
    <source>
        <dbReference type="ARBA" id="ARBA00004685"/>
    </source>
</evidence>
<evidence type="ECO:0000256" key="2">
    <source>
        <dbReference type="ARBA" id="ARBA00035112"/>
    </source>
</evidence>
<sequence length="325" mass="38142">MAPYKQNRTQETSSPDKDWVMGTVDHDEDDDLTTIKTDEEKASLINPPSETYETPQKSSRLPVYFFLFALIYLVLSTAFYIYTRIKKPSDQACLQRMWSESEYIRSPMMEAASFEWTQYDSDIVVPEFYGTVTPKSRKAWVEIWDQGSVSFPKEHLERLNKTWDQRNWWTLPAPLEGDLLAFPEREFSTCASRYATTYSYNFLLLTPISGSHQLHCLSFLYLFAYRDTWDFEGISKMSPFEFKFHVRHCSLVLFRIIKCRGDVSPVLFQKDDSGLGEWKTKNVPHKCKNIDRLKEWQLEHRVCGTNCARGDEFKPWTGYHVSGER</sequence>
<keyword evidence="6" id="KW-1185">Reference proteome</keyword>
<dbReference type="InterPro" id="IPR021765">
    <property type="entry name" value="UstYa-like"/>
</dbReference>
<dbReference type="GeneID" id="19462638"/>
<feature type="compositionally biased region" description="Polar residues" evidence="3">
    <location>
        <begin position="1"/>
        <end position="13"/>
    </location>
</feature>
<dbReference type="HOGENOM" id="CLU_1001076_0_0_1"/>
<feature type="region of interest" description="Disordered" evidence="3">
    <location>
        <begin position="1"/>
        <end position="25"/>
    </location>
</feature>
<proteinExistence type="inferred from homology"/>
<dbReference type="GO" id="GO:0043386">
    <property type="term" value="P:mycotoxin biosynthetic process"/>
    <property type="evidence" value="ECO:0007669"/>
    <property type="project" value="InterPro"/>
</dbReference>
<dbReference type="KEGG" id="glz:GLAREA_03583"/>